<accession>A0ABY7WUF3</accession>
<sequence length="206" mass="22821">MTSFDPRGVADHMVDPENTVLTVIDYQPLQVSTINSMNRSKLVDNAELVIRLAKLYKIPIILSTVNVSNGRNADTVPRLRRAIGEDVPSYDRTSINAWEDKEYQAAIKATGRKKILILALWTEACLTFPTLDALKEGYEVYPVVDAVGGTSPIAHETALRRVEQAGAQLTSIAQLACELQRDWNRSETVPGFSKIMSEFGAFPNLN</sequence>
<dbReference type="InterPro" id="IPR036380">
    <property type="entry name" value="Isochorismatase-like_sf"/>
</dbReference>
<name>A0ABY7WUF3_9LACO</name>
<dbReference type="PANTHER" id="PTHR43559:SF1">
    <property type="entry name" value="HYDROLASE"/>
    <property type="match status" value="1"/>
</dbReference>
<organism evidence="2 3">
    <name type="scientific">Lacticaseibacillus pabuli</name>
    <dbReference type="NCBI Taxonomy" id="3025672"/>
    <lineage>
        <taxon>Bacteria</taxon>
        <taxon>Bacillati</taxon>
        <taxon>Bacillota</taxon>
        <taxon>Bacilli</taxon>
        <taxon>Lactobacillales</taxon>
        <taxon>Lactobacillaceae</taxon>
        <taxon>Lacticaseibacillus</taxon>
    </lineage>
</organism>
<dbReference type="InterPro" id="IPR000868">
    <property type="entry name" value="Isochorismatase-like_dom"/>
</dbReference>
<dbReference type="InterPro" id="IPR053152">
    <property type="entry name" value="Hydrolase_YcaC-like"/>
</dbReference>
<evidence type="ECO:0000259" key="1">
    <source>
        <dbReference type="Pfam" id="PF00857"/>
    </source>
</evidence>
<dbReference type="SUPFAM" id="SSF52499">
    <property type="entry name" value="Isochorismatase-like hydrolases"/>
    <property type="match status" value="1"/>
</dbReference>
<keyword evidence="2" id="KW-0378">Hydrolase</keyword>
<dbReference type="CDD" id="cd01012">
    <property type="entry name" value="YcaC_related"/>
    <property type="match status" value="1"/>
</dbReference>
<gene>
    <name evidence="2" type="ORF">PQ472_00070</name>
</gene>
<feature type="domain" description="Isochorismatase-like" evidence="1">
    <location>
        <begin position="19"/>
        <end position="174"/>
    </location>
</feature>
<evidence type="ECO:0000313" key="2">
    <source>
        <dbReference type="EMBL" id="WDF82674.1"/>
    </source>
</evidence>
<proteinExistence type="predicted"/>
<evidence type="ECO:0000313" key="3">
    <source>
        <dbReference type="Proteomes" id="UP001220377"/>
    </source>
</evidence>
<reference evidence="2 3" key="1">
    <citation type="submission" date="2023-02" db="EMBL/GenBank/DDBJ databases">
        <title>Genome sequence of Lacticaseibacillus sp. KACC 23028.</title>
        <authorList>
            <person name="Kim S."/>
            <person name="Heo J."/>
            <person name="Kwon S.-W."/>
        </authorList>
    </citation>
    <scope>NUCLEOTIDE SEQUENCE [LARGE SCALE GENOMIC DNA]</scope>
    <source>
        <strain evidence="2 3">KACC 23028</strain>
    </source>
</reference>
<dbReference type="EMBL" id="CP117884">
    <property type="protein sequence ID" value="WDF82674.1"/>
    <property type="molecule type" value="Genomic_DNA"/>
</dbReference>
<dbReference type="RefSeq" id="WP_274260311.1">
    <property type="nucleotide sequence ID" value="NZ_CP117884.1"/>
</dbReference>
<keyword evidence="3" id="KW-1185">Reference proteome</keyword>
<dbReference type="PANTHER" id="PTHR43559">
    <property type="entry name" value="HYDROLASE YCAC-RELATED"/>
    <property type="match status" value="1"/>
</dbReference>
<dbReference type="Pfam" id="PF00857">
    <property type="entry name" value="Isochorismatase"/>
    <property type="match status" value="1"/>
</dbReference>
<dbReference type="Proteomes" id="UP001220377">
    <property type="component" value="Chromosome"/>
</dbReference>
<dbReference type="Gene3D" id="3.40.50.850">
    <property type="entry name" value="Isochorismatase-like"/>
    <property type="match status" value="1"/>
</dbReference>
<dbReference type="GO" id="GO:0016787">
    <property type="term" value="F:hydrolase activity"/>
    <property type="evidence" value="ECO:0007669"/>
    <property type="project" value="UniProtKB-KW"/>
</dbReference>
<protein>
    <submittedName>
        <fullName evidence="2">Hydrolase</fullName>
    </submittedName>
</protein>